<dbReference type="EMBL" id="AMQN01012408">
    <property type="status" value="NOT_ANNOTATED_CDS"/>
    <property type="molecule type" value="Genomic_DNA"/>
</dbReference>
<accession>R7TT63</accession>
<keyword evidence="4" id="KW-1185">Reference proteome</keyword>
<dbReference type="HOGENOM" id="CLU_1062631_0_0_1"/>
<dbReference type="STRING" id="283909.R7TT63"/>
<evidence type="ECO:0000313" key="3">
    <source>
        <dbReference type="EnsemblMetazoa" id="CapteP214163"/>
    </source>
</evidence>
<dbReference type="PANTHER" id="PTHR33663:SF2">
    <property type="entry name" value="COILED-COIL DOMAIN-CONTAINING PROTEIN 177"/>
    <property type="match status" value="1"/>
</dbReference>
<name>R7TT63_CAPTE</name>
<reference evidence="3" key="3">
    <citation type="submission" date="2015-06" db="UniProtKB">
        <authorList>
            <consortium name="EnsemblMetazoa"/>
        </authorList>
    </citation>
    <scope>IDENTIFICATION</scope>
</reference>
<evidence type="ECO:0000313" key="2">
    <source>
        <dbReference type="EMBL" id="ELT94220.1"/>
    </source>
</evidence>
<gene>
    <name evidence="2" type="ORF">CAPTEDRAFT_214163</name>
</gene>
<dbReference type="Proteomes" id="UP000014760">
    <property type="component" value="Unassembled WGS sequence"/>
</dbReference>
<feature type="compositionally biased region" description="Basic residues" evidence="1">
    <location>
        <begin position="213"/>
        <end position="230"/>
    </location>
</feature>
<dbReference type="OMA" id="NERMEQK"/>
<proteinExistence type="predicted"/>
<feature type="region of interest" description="Disordered" evidence="1">
    <location>
        <begin position="162"/>
        <end position="181"/>
    </location>
</feature>
<evidence type="ECO:0000256" key="1">
    <source>
        <dbReference type="SAM" id="MobiDB-lite"/>
    </source>
</evidence>
<protein>
    <submittedName>
        <fullName evidence="2 3">Uncharacterized protein</fullName>
    </submittedName>
</protein>
<dbReference type="EnsemblMetazoa" id="CapteT214163">
    <property type="protein sequence ID" value="CapteP214163"/>
    <property type="gene ID" value="CapteG214163"/>
</dbReference>
<reference evidence="4" key="1">
    <citation type="submission" date="2012-12" db="EMBL/GenBank/DDBJ databases">
        <authorList>
            <person name="Hellsten U."/>
            <person name="Grimwood J."/>
            <person name="Chapman J.A."/>
            <person name="Shapiro H."/>
            <person name="Aerts A."/>
            <person name="Otillar R.P."/>
            <person name="Terry A.Y."/>
            <person name="Boore J.L."/>
            <person name="Simakov O."/>
            <person name="Marletaz F."/>
            <person name="Cho S.-J."/>
            <person name="Edsinger-Gonzales E."/>
            <person name="Havlak P."/>
            <person name="Kuo D.-H."/>
            <person name="Larsson T."/>
            <person name="Lv J."/>
            <person name="Arendt D."/>
            <person name="Savage R."/>
            <person name="Osoegawa K."/>
            <person name="de Jong P."/>
            <person name="Lindberg D.R."/>
            <person name="Seaver E.C."/>
            <person name="Weisblat D.A."/>
            <person name="Putnam N.H."/>
            <person name="Grigoriev I.V."/>
            <person name="Rokhsar D.S."/>
        </authorList>
    </citation>
    <scope>NUCLEOTIDE SEQUENCE</scope>
    <source>
        <strain evidence="4">I ESC-2004</strain>
    </source>
</reference>
<dbReference type="OrthoDB" id="200110at2759"/>
<dbReference type="PANTHER" id="PTHR33663">
    <property type="entry name" value="COILED-COIL DOMAIN-CONTAINING PROTEIN 177"/>
    <property type="match status" value="1"/>
</dbReference>
<sequence length="262" mass="30077">MPQRIEFESRDVDNFFNKSGAAMNHSRSSTPRCRTPTGTTMGSLHIDLYNMEDPKFENSKYVLTSPRSLEACAHLNMKPVELLYKPLIDFQEELVPEGYSIRAIYETYDQHERERQNKLQLCREERSQIADEDNRLGRPCSAPVITKSKSPIRDRTVTLVSKSSTREQPIESSVTPGSLQRARTAWNTSIGHTRVTQEELKERAEELNAKNQQLKKSHPKISKKSFKPPIKKSVKVVATKQTLTPRLNWGKQNSFPDKKFDS</sequence>
<feature type="region of interest" description="Disordered" evidence="1">
    <location>
        <begin position="209"/>
        <end position="230"/>
    </location>
</feature>
<organism evidence="2">
    <name type="scientific">Capitella teleta</name>
    <name type="common">Polychaete worm</name>
    <dbReference type="NCBI Taxonomy" id="283909"/>
    <lineage>
        <taxon>Eukaryota</taxon>
        <taxon>Metazoa</taxon>
        <taxon>Spiralia</taxon>
        <taxon>Lophotrochozoa</taxon>
        <taxon>Annelida</taxon>
        <taxon>Polychaeta</taxon>
        <taxon>Sedentaria</taxon>
        <taxon>Scolecida</taxon>
        <taxon>Capitellidae</taxon>
        <taxon>Capitella</taxon>
    </lineage>
</organism>
<dbReference type="AlphaFoldDB" id="R7TT63"/>
<evidence type="ECO:0000313" key="4">
    <source>
        <dbReference type="Proteomes" id="UP000014760"/>
    </source>
</evidence>
<reference evidence="2 4" key="2">
    <citation type="journal article" date="2013" name="Nature">
        <title>Insights into bilaterian evolution from three spiralian genomes.</title>
        <authorList>
            <person name="Simakov O."/>
            <person name="Marletaz F."/>
            <person name="Cho S.J."/>
            <person name="Edsinger-Gonzales E."/>
            <person name="Havlak P."/>
            <person name="Hellsten U."/>
            <person name="Kuo D.H."/>
            <person name="Larsson T."/>
            <person name="Lv J."/>
            <person name="Arendt D."/>
            <person name="Savage R."/>
            <person name="Osoegawa K."/>
            <person name="de Jong P."/>
            <person name="Grimwood J."/>
            <person name="Chapman J.A."/>
            <person name="Shapiro H."/>
            <person name="Aerts A."/>
            <person name="Otillar R.P."/>
            <person name="Terry A.Y."/>
            <person name="Boore J.L."/>
            <person name="Grigoriev I.V."/>
            <person name="Lindberg D.R."/>
            <person name="Seaver E.C."/>
            <person name="Weisblat D.A."/>
            <person name="Putnam N.H."/>
            <person name="Rokhsar D.S."/>
        </authorList>
    </citation>
    <scope>NUCLEOTIDE SEQUENCE</scope>
    <source>
        <strain evidence="2 4">I ESC-2004</strain>
    </source>
</reference>
<dbReference type="InterPro" id="IPR029090">
    <property type="entry name" value="DUF4659"/>
</dbReference>
<dbReference type="EMBL" id="KB309503">
    <property type="protein sequence ID" value="ELT94220.1"/>
    <property type="molecule type" value="Genomic_DNA"/>
</dbReference>